<dbReference type="AlphaFoldDB" id="A0AAV9C7C5"/>
<comment type="caution">
    <text evidence="1">The sequence shown here is derived from an EMBL/GenBank/DDBJ whole genome shotgun (WGS) entry which is preliminary data.</text>
</comment>
<dbReference type="EMBL" id="JAUJYO010000021">
    <property type="protein sequence ID" value="KAK1284499.1"/>
    <property type="molecule type" value="Genomic_DNA"/>
</dbReference>
<keyword evidence="2" id="KW-1185">Reference proteome</keyword>
<reference evidence="1" key="1">
    <citation type="journal article" date="2023" name="Nat. Commun.">
        <title>Diploid and tetraploid genomes of Acorus and the evolution of monocots.</title>
        <authorList>
            <person name="Ma L."/>
            <person name="Liu K.W."/>
            <person name="Li Z."/>
            <person name="Hsiao Y.Y."/>
            <person name="Qi Y."/>
            <person name="Fu T."/>
            <person name="Tang G.D."/>
            <person name="Zhang D."/>
            <person name="Sun W.H."/>
            <person name="Liu D.K."/>
            <person name="Li Y."/>
            <person name="Chen G.Z."/>
            <person name="Liu X.D."/>
            <person name="Liao X.Y."/>
            <person name="Jiang Y.T."/>
            <person name="Yu X."/>
            <person name="Hao Y."/>
            <person name="Huang J."/>
            <person name="Zhao X.W."/>
            <person name="Ke S."/>
            <person name="Chen Y.Y."/>
            <person name="Wu W.L."/>
            <person name="Hsu J.L."/>
            <person name="Lin Y.F."/>
            <person name="Huang M.D."/>
            <person name="Li C.Y."/>
            <person name="Huang L."/>
            <person name="Wang Z.W."/>
            <person name="Zhao X."/>
            <person name="Zhong W.Y."/>
            <person name="Peng D.H."/>
            <person name="Ahmad S."/>
            <person name="Lan S."/>
            <person name="Zhang J.S."/>
            <person name="Tsai W.C."/>
            <person name="Van de Peer Y."/>
            <person name="Liu Z.J."/>
        </authorList>
    </citation>
    <scope>NUCLEOTIDE SEQUENCE</scope>
    <source>
        <strain evidence="1">CP</strain>
    </source>
</reference>
<protein>
    <submittedName>
        <fullName evidence="1">BTB/POZ domain-containing protein POB1</fullName>
    </submittedName>
</protein>
<organism evidence="1 2">
    <name type="scientific">Acorus calamus</name>
    <name type="common">Sweet flag</name>
    <dbReference type="NCBI Taxonomy" id="4465"/>
    <lineage>
        <taxon>Eukaryota</taxon>
        <taxon>Viridiplantae</taxon>
        <taxon>Streptophyta</taxon>
        <taxon>Embryophyta</taxon>
        <taxon>Tracheophyta</taxon>
        <taxon>Spermatophyta</taxon>
        <taxon>Magnoliopsida</taxon>
        <taxon>Liliopsida</taxon>
        <taxon>Acoraceae</taxon>
        <taxon>Acorus</taxon>
    </lineage>
</organism>
<proteinExistence type="predicted"/>
<dbReference type="PANTHER" id="PTHR46336:SF3">
    <property type="entry name" value="BTB_POZ DOMAIN-CONTAINING PROTEIN POB1"/>
    <property type="match status" value="1"/>
</dbReference>
<accession>A0AAV9C7C5</accession>
<name>A0AAV9C7C5_ACOCL</name>
<evidence type="ECO:0000313" key="2">
    <source>
        <dbReference type="Proteomes" id="UP001180020"/>
    </source>
</evidence>
<dbReference type="GO" id="GO:0005634">
    <property type="term" value="C:nucleus"/>
    <property type="evidence" value="ECO:0007669"/>
    <property type="project" value="TreeGrafter"/>
</dbReference>
<reference evidence="1" key="2">
    <citation type="submission" date="2023-06" db="EMBL/GenBank/DDBJ databases">
        <authorList>
            <person name="Ma L."/>
            <person name="Liu K.-W."/>
            <person name="Li Z."/>
            <person name="Hsiao Y.-Y."/>
            <person name="Qi Y."/>
            <person name="Fu T."/>
            <person name="Tang G."/>
            <person name="Zhang D."/>
            <person name="Sun W.-H."/>
            <person name="Liu D.-K."/>
            <person name="Li Y."/>
            <person name="Chen G.-Z."/>
            <person name="Liu X.-D."/>
            <person name="Liao X.-Y."/>
            <person name="Jiang Y.-T."/>
            <person name="Yu X."/>
            <person name="Hao Y."/>
            <person name="Huang J."/>
            <person name="Zhao X.-W."/>
            <person name="Ke S."/>
            <person name="Chen Y.-Y."/>
            <person name="Wu W.-L."/>
            <person name="Hsu J.-L."/>
            <person name="Lin Y.-F."/>
            <person name="Huang M.-D."/>
            <person name="Li C.-Y."/>
            <person name="Huang L."/>
            <person name="Wang Z.-W."/>
            <person name="Zhao X."/>
            <person name="Zhong W.-Y."/>
            <person name="Peng D.-H."/>
            <person name="Ahmad S."/>
            <person name="Lan S."/>
            <person name="Zhang J.-S."/>
            <person name="Tsai W.-C."/>
            <person name="Van De Peer Y."/>
            <person name="Liu Z.-J."/>
        </authorList>
    </citation>
    <scope>NUCLEOTIDE SEQUENCE</scope>
    <source>
        <strain evidence="1">CP</strain>
        <tissue evidence="1">Leaves</tissue>
    </source>
</reference>
<evidence type="ECO:0000313" key="1">
    <source>
        <dbReference type="EMBL" id="KAK1284499.1"/>
    </source>
</evidence>
<sequence length="185" mass="21168">MDIQEDDHISLEFAFNNPQFSDRIFQIEISNGTPVDNQIKSSTTTGPKKRKININQIQAEDEHEVYEKVEYMHANSALLATKSAFFYKLFSNGMHDYFDDTSVRGGTTKDKYEVIQCMKYCVQLLKLPMTKEFALLYYLEVPSSVSTNMEVQKLISASKEHLVAHFSDIEKSYGELVNLSITGLE</sequence>
<dbReference type="GO" id="GO:0010114">
    <property type="term" value="P:response to red light"/>
    <property type="evidence" value="ECO:0007669"/>
    <property type="project" value="TreeGrafter"/>
</dbReference>
<dbReference type="PANTHER" id="PTHR46336">
    <property type="entry name" value="OS02G0260700 PROTEIN"/>
    <property type="match status" value="1"/>
</dbReference>
<dbReference type="InterPro" id="IPR045890">
    <property type="entry name" value="POB1-like"/>
</dbReference>
<gene>
    <name evidence="1" type="primary">POB1</name>
    <name evidence="1" type="ORF">QJS10_CPB21g01384</name>
</gene>
<dbReference type="Proteomes" id="UP001180020">
    <property type="component" value="Unassembled WGS sequence"/>
</dbReference>